<keyword evidence="3" id="KW-1185">Reference proteome</keyword>
<evidence type="ECO:0000313" key="3">
    <source>
        <dbReference type="Proteomes" id="UP000184420"/>
    </source>
</evidence>
<proteinExistence type="predicted"/>
<keyword evidence="1" id="KW-1133">Transmembrane helix</keyword>
<dbReference type="Proteomes" id="UP000184420">
    <property type="component" value="Unassembled WGS sequence"/>
</dbReference>
<keyword evidence="1" id="KW-0472">Membrane</keyword>
<evidence type="ECO:0000313" key="2">
    <source>
        <dbReference type="EMBL" id="SHL09786.1"/>
    </source>
</evidence>
<sequence>MILINREANLGIIGMTLVSAFIKLGPGYLMPGVLNIRKHKLT</sequence>
<keyword evidence="1" id="KW-0812">Transmembrane</keyword>
<feature type="transmembrane region" description="Helical" evidence="1">
    <location>
        <begin position="12"/>
        <end position="34"/>
    </location>
</feature>
<dbReference type="AlphaFoldDB" id="A0A1M6XV51"/>
<name>A0A1M6XV51_9BACT</name>
<evidence type="ECO:0000256" key="1">
    <source>
        <dbReference type="SAM" id="Phobius"/>
    </source>
</evidence>
<organism evidence="2 3">
    <name type="scientific">Chitinophaga jiangningensis</name>
    <dbReference type="NCBI Taxonomy" id="1419482"/>
    <lineage>
        <taxon>Bacteria</taxon>
        <taxon>Pseudomonadati</taxon>
        <taxon>Bacteroidota</taxon>
        <taxon>Chitinophagia</taxon>
        <taxon>Chitinophagales</taxon>
        <taxon>Chitinophagaceae</taxon>
        <taxon>Chitinophaga</taxon>
    </lineage>
</organism>
<reference evidence="2 3" key="1">
    <citation type="submission" date="2016-11" db="EMBL/GenBank/DDBJ databases">
        <authorList>
            <person name="Jaros S."/>
            <person name="Januszkiewicz K."/>
            <person name="Wedrychowicz H."/>
        </authorList>
    </citation>
    <scope>NUCLEOTIDE SEQUENCE [LARGE SCALE GENOMIC DNA]</scope>
    <source>
        <strain evidence="2 3">DSM 27406</strain>
    </source>
</reference>
<gene>
    <name evidence="2" type="ORF">SAMN05444266_10233</name>
</gene>
<accession>A0A1M6XV51</accession>
<protein>
    <submittedName>
        <fullName evidence="2">Uncharacterized protein</fullName>
    </submittedName>
</protein>
<dbReference type="EMBL" id="FRBL01000002">
    <property type="protein sequence ID" value="SHL09786.1"/>
    <property type="molecule type" value="Genomic_DNA"/>
</dbReference>
<dbReference type="STRING" id="1419482.SAMN05444266_10233"/>